<gene>
    <name evidence="1" type="ORF">ACIKP7_05610</name>
</gene>
<dbReference type="Proteomes" id="UP001615411">
    <property type="component" value="Unassembled WGS sequence"/>
</dbReference>
<evidence type="ECO:0000313" key="1">
    <source>
        <dbReference type="EMBL" id="MFJ1337604.1"/>
    </source>
</evidence>
<sequence>MNSDNRVFFESELLKELKVVAAKFEGVVASKNKLKFKHEKKVVAELFFEHLARVDSYVLGGMVYGGKIFECVSSFTPPYKSNLFNDGCFSFISSGENNRRFSGDSGGAIKTPGPNAIGEVCAHIGLVLEEFYVPRVLACILPAKRTINDVLSSPDEYSYPAVVIHCAAALGGASVDKSQVEEAVRSKKVVKNKEYDIPLLTGLL</sequence>
<dbReference type="EMBL" id="JBIUGF010000011">
    <property type="protein sequence ID" value="MFJ1337604.1"/>
    <property type="molecule type" value="Genomic_DNA"/>
</dbReference>
<comment type="caution">
    <text evidence="1">The sequence shown here is derived from an EMBL/GenBank/DDBJ whole genome shotgun (WGS) entry which is preliminary data.</text>
</comment>
<keyword evidence="2" id="KW-1185">Reference proteome</keyword>
<name>A0ACC7LSL5_9PSED</name>
<accession>A0ACC7LSL5</accession>
<proteinExistence type="predicted"/>
<reference evidence="1" key="1">
    <citation type="submission" date="2024-10" db="EMBL/GenBank/DDBJ databases">
        <title>Aeromonas and Pseudomonas from the Cagarras Archipelago, Rio de Janeiro, Brazil.</title>
        <authorList>
            <person name="Canellas A.L.B."/>
            <person name="Laport M.S."/>
        </authorList>
    </citation>
    <scope>NUCLEOTIDE SEQUENCE</scope>
    <source>
        <strain evidence="1">ACP-7</strain>
    </source>
</reference>
<protein>
    <submittedName>
        <fullName evidence="1">Uncharacterized protein</fullName>
    </submittedName>
</protein>
<organism evidence="1 2">
    <name type="scientific">Pseudomonas caricapapayae</name>
    <dbReference type="NCBI Taxonomy" id="46678"/>
    <lineage>
        <taxon>Bacteria</taxon>
        <taxon>Pseudomonadati</taxon>
        <taxon>Pseudomonadota</taxon>
        <taxon>Gammaproteobacteria</taxon>
        <taxon>Pseudomonadales</taxon>
        <taxon>Pseudomonadaceae</taxon>
        <taxon>Pseudomonas</taxon>
    </lineage>
</organism>
<evidence type="ECO:0000313" key="2">
    <source>
        <dbReference type="Proteomes" id="UP001615411"/>
    </source>
</evidence>